<evidence type="ECO:0000256" key="2">
    <source>
        <dbReference type="ARBA" id="ARBA00022475"/>
    </source>
</evidence>
<dbReference type="Gene3D" id="3.30.70.1230">
    <property type="entry name" value="Nucleotide cyclase"/>
    <property type="match status" value="1"/>
</dbReference>
<dbReference type="EMBL" id="SMLL01000007">
    <property type="protein sequence ID" value="TFY97466.1"/>
    <property type="molecule type" value="Genomic_DNA"/>
</dbReference>
<dbReference type="Gene3D" id="3.10.20.30">
    <property type="match status" value="1"/>
</dbReference>
<feature type="domain" description="2Fe-2S ferredoxin-type" evidence="6">
    <location>
        <begin position="252"/>
        <end position="346"/>
    </location>
</feature>
<keyword evidence="2" id="KW-1003">Cell membrane</keyword>
<dbReference type="Pfam" id="PF00111">
    <property type="entry name" value="Fer2"/>
    <property type="match status" value="1"/>
</dbReference>
<dbReference type="SMART" id="SM00044">
    <property type="entry name" value="CYCc"/>
    <property type="match status" value="1"/>
</dbReference>
<dbReference type="Pfam" id="PF00211">
    <property type="entry name" value="Guanylate_cyc"/>
    <property type="match status" value="1"/>
</dbReference>
<dbReference type="PROSITE" id="PS50125">
    <property type="entry name" value="GUANYLATE_CYCLASE_2"/>
    <property type="match status" value="1"/>
</dbReference>
<dbReference type="PROSITE" id="PS51085">
    <property type="entry name" value="2FE2S_FER_2"/>
    <property type="match status" value="1"/>
</dbReference>
<evidence type="ECO:0000256" key="4">
    <source>
        <dbReference type="SAM" id="Phobius"/>
    </source>
</evidence>
<keyword evidence="4" id="KW-0812">Transmembrane</keyword>
<sequence>MAPSPTSLTSSLLTRRLRLATGLILFLFVTTHLLNHALGLVSLQAAEHARLLFLALWRNGPATIAFYGALLVHVGLALMALHERHTFRMPWLEAVRIVVGLCIPVLLAVHFTGSRLAHELYGVDDRYARVVPAIWDTGGTMRQLALLVLAWLHGCLGIHFVLRHRRCYREWFYVSFAAMVLLPLLAALGFVNMAREIDAIEAAGAIAAPPSGADAEHLGFLSNWIVAAFLGLVSIALLLRAGRLQRERRLGRLVRLAYPQRTVDVPLGWSVLEASRAHGIPHLSLCGGRARCSTCRVRVSGDPAALPLPTEAELRTLRRVRAASDVRLACQLRPIADIGISPVLQARDREVPTLGSEREVVVLFIDLRRWTTLSERHLPHDLAYVLDQFFEVVGTAVRSAGGVPNQFIGDSVMALFGLEQDVPTACRQAIAATQAIESEIQRHRDRMRHEFGATLDFGIGLHMGLAAVGEVGWRETRTFTAVGDTVNTAARLQELCKVFAVRLVASELVIRTAGLQLDPSLARAVDIRGRAEPLGVYAIGSPGELPACTPRRE</sequence>
<evidence type="ECO:0000259" key="5">
    <source>
        <dbReference type="PROSITE" id="PS50125"/>
    </source>
</evidence>
<feature type="transmembrane region" description="Helical" evidence="4">
    <location>
        <begin position="20"/>
        <end position="44"/>
    </location>
</feature>
<reference evidence="7 8" key="1">
    <citation type="submission" date="2019-03" db="EMBL/GenBank/DDBJ databases">
        <title>Ramlibacter rhizophilus CCTCC AB2015357, whole genome shotgun sequence.</title>
        <authorList>
            <person name="Zhang X."/>
            <person name="Feng G."/>
            <person name="Zhu H."/>
        </authorList>
    </citation>
    <scope>NUCLEOTIDE SEQUENCE [LARGE SCALE GENOMIC DNA]</scope>
    <source>
        <strain evidence="7 8">CCTCC AB2015357</strain>
    </source>
</reference>
<comment type="subcellular location">
    <subcellularLocation>
        <location evidence="1">Cell membrane</location>
        <topology evidence="1">Multi-pass membrane protein</topology>
    </subcellularLocation>
</comment>
<dbReference type="GO" id="GO:0006171">
    <property type="term" value="P:cAMP biosynthetic process"/>
    <property type="evidence" value="ECO:0007669"/>
    <property type="project" value="TreeGrafter"/>
</dbReference>
<dbReference type="GO" id="GO:0035556">
    <property type="term" value="P:intracellular signal transduction"/>
    <property type="evidence" value="ECO:0007669"/>
    <property type="project" value="InterPro"/>
</dbReference>
<protein>
    <submittedName>
        <fullName evidence="7">2Fe-2S iron-sulfur cluster binding domain-containing protein</fullName>
    </submittedName>
</protein>
<feature type="transmembrane region" description="Helical" evidence="4">
    <location>
        <begin position="171"/>
        <end position="191"/>
    </location>
</feature>
<feature type="transmembrane region" description="Helical" evidence="4">
    <location>
        <begin position="220"/>
        <end position="239"/>
    </location>
</feature>
<dbReference type="InterPro" id="IPR036010">
    <property type="entry name" value="2Fe-2S_ferredoxin-like_sf"/>
</dbReference>
<organism evidence="7 8">
    <name type="scientific">Ramlibacter rhizophilus</name>
    <dbReference type="NCBI Taxonomy" id="1781167"/>
    <lineage>
        <taxon>Bacteria</taxon>
        <taxon>Pseudomonadati</taxon>
        <taxon>Pseudomonadota</taxon>
        <taxon>Betaproteobacteria</taxon>
        <taxon>Burkholderiales</taxon>
        <taxon>Comamonadaceae</taxon>
        <taxon>Ramlibacter</taxon>
    </lineage>
</organism>
<feature type="domain" description="Guanylate cyclase" evidence="5">
    <location>
        <begin position="361"/>
        <end position="493"/>
    </location>
</feature>
<comment type="caution">
    <text evidence="7">The sequence shown here is derived from an EMBL/GenBank/DDBJ whole genome shotgun (WGS) entry which is preliminary data.</text>
</comment>
<dbReference type="CDD" id="cd00207">
    <property type="entry name" value="fer2"/>
    <property type="match status" value="1"/>
</dbReference>
<evidence type="ECO:0000256" key="1">
    <source>
        <dbReference type="ARBA" id="ARBA00004651"/>
    </source>
</evidence>
<evidence type="ECO:0000256" key="3">
    <source>
        <dbReference type="ARBA" id="ARBA00023136"/>
    </source>
</evidence>
<keyword evidence="4" id="KW-1133">Transmembrane helix</keyword>
<dbReference type="InterPro" id="IPR001041">
    <property type="entry name" value="2Fe-2S_ferredoxin-type"/>
</dbReference>
<accession>A0A4Z0BDT1</accession>
<dbReference type="Proteomes" id="UP000297564">
    <property type="component" value="Unassembled WGS sequence"/>
</dbReference>
<dbReference type="SUPFAM" id="SSF54292">
    <property type="entry name" value="2Fe-2S ferredoxin-like"/>
    <property type="match status" value="1"/>
</dbReference>
<name>A0A4Z0BDT1_9BURK</name>
<dbReference type="GO" id="GO:0005886">
    <property type="term" value="C:plasma membrane"/>
    <property type="evidence" value="ECO:0007669"/>
    <property type="project" value="UniProtKB-SubCell"/>
</dbReference>
<keyword evidence="3 4" id="KW-0472">Membrane</keyword>
<dbReference type="GO" id="GO:0051536">
    <property type="term" value="F:iron-sulfur cluster binding"/>
    <property type="evidence" value="ECO:0007669"/>
    <property type="project" value="InterPro"/>
</dbReference>
<dbReference type="PANTHER" id="PTHR43081">
    <property type="entry name" value="ADENYLATE CYCLASE, TERMINAL-DIFFERENTIATION SPECIFIC-RELATED"/>
    <property type="match status" value="1"/>
</dbReference>
<dbReference type="InterPro" id="IPR050697">
    <property type="entry name" value="Adenylyl/Guanylyl_Cyclase_3/4"/>
</dbReference>
<gene>
    <name evidence="7" type="ORF">EZ242_18265</name>
</gene>
<evidence type="ECO:0000313" key="8">
    <source>
        <dbReference type="Proteomes" id="UP000297564"/>
    </source>
</evidence>
<feature type="transmembrane region" description="Helical" evidence="4">
    <location>
        <begin position="94"/>
        <end position="113"/>
    </location>
</feature>
<feature type="transmembrane region" description="Helical" evidence="4">
    <location>
        <begin position="64"/>
        <end position="82"/>
    </location>
</feature>
<dbReference type="SUPFAM" id="SSF81343">
    <property type="entry name" value="Fumarate reductase respiratory complex transmembrane subunits"/>
    <property type="match status" value="1"/>
</dbReference>
<feature type="transmembrane region" description="Helical" evidence="4">
    <location>
        <begin position="144"/>
        <end position="162"/>
    </location>
</feature>
<dbReference type="GO" id="GO:0004016">
    <property type="term" value="F:adenylate cyclase activity"/>
    <property type="evidence" value="ECO:0007669"/>
    <property type="project" value="UniProtKB-ARBA"/>
</dbReference>
<dbReference type="InterPro" id="IPR029787">
    <property type="entry name" value="Nucleotide_cyclase"/>
</dbReference>
<dbReference type="PANTHER" id="PTHR43081:SF17">
    <property type="entry name" value="BLL5647 PROTEIN"/>
    <property type="match status" value="1"/>
</dbReference>
<dbReference type="SUPFAM" id="SSF55073">
    <property type="entry name" value="Nucleotide cyclase"/>
    <property type="match status" value="1"/>
</dbReference>
<evidence type="ECO:0000259" key="6">
    <source>
        <dbReference type="PROSITE" id="PS51085"/>
    </source>
</evidence>
<dbReference type="OrthoDB" id="9806704at2"/>
<evidence type="ECO:0000313" key="7">
    <source>
        <dbReference type="EMBL" id="TFY97466.1"/>
    </source>
</evidence>
<dbReference type="InterPro" id="IPR001054">
    <property type="entry name" value="A/G_cyclase"/>
</dbReference>
<dbReference type="InterPro" id="IPR034804">
    <property type="entry name" value="SQR/QFR_C/D"/>
</dbReference>
<dbReference type="AlphaFoldDB" id="A0A4Z0BDT1"/>
<proteinExistence type="predicted"/>
<keyword evidence="8" id="KW-1185">Reference proteome</keyword>
<dbReference type="InterPro" id="IPR012675">
    <property type="entry name" value="Beta-grasp_dom_sf"/>
</dbReference>
<dbReference type="CDD" id="cd07302">
    <property type="entry name" value="CHD"/>
    <property type="match status" value="1"/>
</dbReference>